<feature type="compositionally biased region" description="Acidic residues" evidence="1">
    <location>
        <begin position="145"/>
        <end position="159"/>
    </location>
</feature>
<keyword evidence="3" id="KW-1185">Reference proteome</keyword>
<dbReference type="OrthoDB" id="653441at2759"/>
<dbReference type="Proteomes" id="UP000324897">
    <property type="component" value="Chromosome 3"/>
</dbReference>
<accession>A0A5J9T9E8</accession>
<dbReference type="PANTHER" id="PTHR37194">
    <property type="entry name" value="T2E6.7-RELATED"/>
    <property type="match status" value="1"/>
</dbReference>
<name>A0A5J9T9E8_9POAL</name>
<feature type="non-terminal residue" evidence="2">
    <location>
        <position position="1"/>
    </location>
</feature>
<protein>
    <submittedName>
        <fullName evidence="2">Uncharacterized protein</fullName>
    </submittedName>
</protein>
<feature type="region of interest" description="Disordered" evidence="1">
    <location>
        <begin position="140"/>
        <end position="173"/>
    </location>
</feature>
<dbReference type="PANTHER" id="PTHR37194:SF2">
    <property type="entry name" value="T2E6.7-RELATED"/>
    <property type="match status" value="1"/>
</dbReference>
<reference evidence="2 3" key="1">
    <citation type="journal article" date="2019" name="Sci. Rep.">
        <title>A high-quality genome of Eragrostis curvula grass provides insights into Poaceae evolution and supports new strategies to enhance forage quality.</title>
        <authorList>
            <person name="Carballo J."/>
            <person name="Santos B.A.C.M."/>
            <person name="Zappacosta D."/>
            <person name="Garbus I."/>
            <person name="Selva J.P."/>
            <person name="Gallo C.A."/>
            <person name="Diaz A."/>
            <person name="Albertini E."/>
            <person name="Caccamo M."/>
            <person name="Echenique V."/>
        </authorList>
    </citation>
    <scope>NUCLEOTIDE SEQUENCE [LARGE SCALE GENOMIC DNA]</scope>
    <source>
        <strain evidence="3">cv. Victoria</strain>
        <tissue evidence="2">Leaf</tissue>
    </source>
</reference>
<gene>
    <name evidence="2" type="ORF">EJB05_40940</name>
</gene>
<sequence>MRAGGRRLAAPPLSSSASATPCWLCRAEGLNLSLGTPVLCSVVNSEAVVTASRIVANDDELIGSWWGCYGAEYAGLGLPEAMEGQANTATVNLDSRVKANLVLGVETFAISSESGILSEQLAAMKEKSMVILKEYITKHNAPNDVPDESVEGESDDEVEPLVKNPPKKSKKQK</sequence>
<evidence type="ECO:0000313" key="2">
    <source>
        <dbReference type="EMBL" id="TVU07578.1"/>
    </source>
</evidence>
<proteinExistence type="predicted"/>
<comment type="caution">
    <text evidence="2">The sequence shown here is derived from an EMBL/GenBank/DDBJ whole genome shotgun (WGS) entry which is preliminary data.</text>
</comment>
<dbReference type="Gramene" id="TVU07578">
    <property type="protein sequence ID" value="TVU07578"/>
    <property type="gene ID" value="EJB05_40940"/>
</dbReference>
<dbReference type="AlphaFoldDB" id="A0A5J9T9E8"/>
<dbReference type="EMBL" id="RWGY01000039">
    <property type="protein sequence ID" value="TVU07578.1"/>
    <property type="molecule type" value="Genomic_DNA"/>
</dbReference>
<evidence type="ECO:0000313" key="3">
    <source>
        <dbReference type="Proteomes" id="UP000324897"/>
    </source>
</evidence>
<evidence type="ECO:0000256" key="1">
    <source>
        <dbReference type="SAM" id="MobiDB-lite"/>
    </source>
</evidence>
<organism evidence="2 3">
    <name type="scientific">Eragrostis curvula</name>
    <name type="common">weeping love grass</name>
    <dbReference type="NCBI Taxonomy" id="38414"/>
    <lineage>
        <taxon>Eukaryota</taxon>
        <taxon>Viridiplantae</taxon>
        <taxon>Streptophyta</taxon>
        <taxon>Embryophyta</taxon>
        <taxon>Tracheophyta</taxon>
        <taxon>Spermatophyta</taxon>
        <taxon>Magnoliopsida</taxon>
        <taxon>Liliopsida</taxon>
        <taxon>Poales</taxon>
        <taxon>Poaceae</taxon>
        <taxon>PACMAD clade</taxon>
        <taxon>Chloridoideae</taxon>
        <taxon>Eragrostideae</taxon>
        <taxon>Eragrostidinae</taxon>
        <taxon>Eragrostis</taxon>
    </lineage>
</organism>